<dbReference type="InterPro" id="IPR001466">
    <property type="entry name" value="Beta-lactam-related"/>
</dbReference>
<dbReference type="PANTHER" id="PTHR46825">
    <property type="entry name" value="D-ALANYL-D-ALANINE-CARBOXYPEPTIDASE/ENDOPEPTIDASE AMPH"/>
    <property type="match status" value="1"/>
</dbReference>
<evidence type="ECO:0000259" key="1">
    <source>
        <dbReference type="Pfam" id="PF00144"/>
    </source>
</evidence>
<proteinExistence type="predicted"/>
<dbReference type="InterPro" id="IPR012338">
    <property type="entry name" value="Beta-lactam/transpept-like"/>
</dbReference>
<dbReference type="GO" id="GO:0016787">
    <property type="term" value="F:hydrolase activity"/>
    <property type="evidence" value="ECO:0007669"/>
    <property type="project" value="UniProtKB-KW"/>
</dbReference>
<keyword evidence="3" id="KW-1185">Reference proteome</keyword>
<dbReference type="EC" id="3.-.-.-" evidence="2"/>
<comment type="caution">
    <text evidence="2">The sequence shown here is derived from an EMBL/GenBank/DDBJ whole genome shotgun (WGS) entry which is preliminary data.</text>
</comment>
<keyword evidence="2" id="KW-0378">Hydrolase</keyword>
<feature type="domain" description="Beta-lactamase-related" evidence="1">
    <location>
        <begin position="27"/>
        <end position="323"/>
    </location>
</feature>
<evidence type="ECO:0000313" key="3">
    <source>
        <dbReference type="Proteomes" id="UP001595764"/>
    </source>
</evidence>
<name>A0ABV7QHU5_9PSEU</name>
<sequence>MTPPLPQASDEALRQACRTALHERSFAAGLSTAVTGRDGILFSGAFGHADLAAAQPATEDTLFQIGSISKGMTAALLLRARDAGLVDLDRPVTEYLPWFSVRSAHAPITVRHLMSHTAGIIAGTDVSGDSAFEVWALRDTEATTPPGTWFHYSNSGYKALGLVLEAICQRPYQELLGDFLAELGMSAAIPAITHEIRARSAVGYEPRYDDRVPAREDGIVPATWIETATADGSVVSTARDMTAWLRLLMSGGSMVDDLCTPAIRMDEEDCSYGLGMMVGEFEGRPHVWHTGGMIGYYAAIACDVDAGIGAVVLANGTGPWQETVVHLIAATRAALAGASVPEFVLPERERPALPTPDDPPAHWAEVVGHYRCHNPWLSNLHVYAHDNRLWVSITGGPPDELVPLPDGSFRVGEDERLPERLKFDVVLNGVAVRADYSGCPLYRTFTP</sequence>
<protein>
    <submittedName>
        <fullName evidence="2">Serine hydrolase domain-containing protein</fullName>
        <ecNumber evidence="2">3.-.-.-</ecNumber>
    </submittedName>
</protein>
<organism evidence="2 3">
    <name type="scientific">Amycolatopsis halotolerans</name>
    <dbReference type="NCBI Taxonomy" id="330083"/>
    <lineage>
        <taxon>Bacteria</taxon>
        <taxon>Bacillati</taxon>
        <taxon>Actinomycetota</taxon>
        <taxon>Actinomycetes</taxon>
        <taxon>Pseudonocardiales</taxon>
        <taxon>Pseudonocardiaceae</taxon>
        <taxon>Amycolatopsis</taxon>
    </lineage>
</organism>
<dbReference type="EMBL" id="JBHRWI010000024">
    <property type="protein sequence ID" value="MFC3512681.1"/>
    <property type="molecule type" value="Genomic_DNA"/>
</dbReference>
<dbReference type="SUPFAM" id="SSF56601">
    <property type="entry name" value="beta-lactamase/transpeptidase-like"/>
    <property type="match status" value="1"/>
</dbReference>
<dbReference type="Proteomes" id="UP001595764">
    <property type="component" value="Unassembled WGS sequence"/>
</dbReference>
<reference evidence="3" key="1">
    <citation type="journal article" date="2019" name="Int. J. Syst. Evol. Microbiol.">
        <title>The Global Catalogue of Microorganisms (GCM) 10K type strain sequencing project: providing services to taxonomists for standard genome sequencing and annotation.</title>
        <authorList>
            <consortium name="The Broad Institute Genomics Platform"/>
            <consortium name="The Broad Institute Genome Sequencing Center for Infectious Disease"/>
            <person name="Wu L."/>
            <person name="Ma J."/>
        </authorList>
    </citation>
    <scope>NUCLEOTIDE SEQUENCE [LARGE SCALE GENOMIC DNA]</scope>
    <source>
        <strain evidence="3">CGMCC 4.7682</strain>
    </source>
</reference>
<dbReference type="Gene3D" id="3.40.710.10">
    <property type="entry name" value="DD-peptidase/beta-lactamase superfamily"/>
    <property type="match status" value="1"/>
</dbReference>
<dbReference type="RefSeq" id="WP_377873840.1">
    <property type="nucleotide sequence ID" value="NZ_JBHMAY010000060.1"/>
</dbReference>
<gene>
    <name evidence="2" type="ORF">ACFORO_21110</name>
</gene>
<dbReference type="InterPro" id="IPR050491">
    <property type="entry name" value="AmpC-like"/>
</dbReference>
<dbReference type="PANTHER" id="PTHR46825:SF15">
    <property type="entry name" value="BETA-LACTAMASE-RELATED DOMAIN-CONTAINING PROTEIN"/>
    <property type="match status" value="1"/>
</dbReference>
<accession>A0ABV7QHU5</accession>
<evidence type="ECO:0000313" key="2">
    <source>
        <dbReference type="EMBL" id="MFC3512681.1"/>
    </source>
</evidence>
<dbReference type="Pfam" id="PF00144">
    <property type="entry name" value="Beta-lactamase"/>
    <property type="match status" value="1"/>
</dbReference>